<dbReference type="Pfam" id="PF13639">
    <property type="entry name" value="zf-RING_2"/>
    <property type="match status" value="1"/>
</dbReference>
<protein>
    <recommendedName>
        <fullName evidence="6">RING-type domain-containing protein</fullName>
    </recommendedName>
</protein>
<evidence type="ECO:0000256" key="4">
    <source>
        <dbReference type="PROSITE-ProRule" id="PRU00175"/>
    </source>
</evidence>
<feature type="domain" description="RING-type" evidence="6">
    <location>
        <begin position="206"/>
        <end position="252"/>
    </location>
</feature>
<keyword evidence="5" id="KW-0812">Transmembrane</keyword>
<dbReference type="GO" id="GO:0008270">
    <property type="term" value="F:zinc ion binding"/>
    <property type="evidence" value="ECO:0007669"/>
    <property type="project" value="UniProtKB-KW"/>
</dbReference>
<name>A0A8S1N288_PARPR</name>
<reference evidence="7" key="1">
    <citation type="submission" date="2021-01" db="EMBL/GenBank/DDBJ databases">
        <authorList>
            <consortium name="Genoscope - CEA"/>
            <person name="William W."/>
        </authorList>
    </citation>
    <scope>NUCLEOTIDE SEQUENCE</scope>
</reference>
<evidence type="ECO:0000256" key="3">
    <source>
        <dbReference type="ARBA" id="ARBA00022833"/>
    </source>
</evidence>
<evidence type="ECO:0000313" key="8">
    <source>
        <dbReference type="Proteomes" id="UP000688137"/>
    </source>
</evidence>
<dbReference type="PROSITE" id="PS50089">
    <property type="entry name" value="ZF_RING_2"/>
    <property type="match status" value="1"/>
</dbReference>
<organism evidence="7 8">
    <name type="scientific">Paramecium primaurelia</name>
    <dbReference type="NCBI Taxonomy" id="5886"/>
    <lineage>
        <taxon>Eukaryota</taxon>
        <taxon>Sar</taxon>
        <taxon>Alveolata</taxon>
        <taxon>Ciliophora</taxon>
        <taxon>Intramacronucleata</taxon>
        <taxon>Oligohymenophorea</taxon>
        <taxon>Peniculida</taxon>
        <taxon>Parameciidae</taxon>
        <taxon>Paramecium</taxon>
    </lineage>
</organism>
<proteinExistence type="predicted"/>
<evidence type="ECO:0000259" key="6">
    <source>
        <dbReference type="PROSITE" id="PS50089"/>
    </source>
</evidence>
<dbReference type="InterPro" id="IPR001841">
    <property type="entry name" value="Znf_RING"/>
</dbReference>
<keyword evidence="5" id="KW-1133">Transmembrane helix</keyword>
<gene>
    <name evidence="7" type="ORF">PPRIM_AZ9-3.1.T0710045</name>
</gene>
<keyword evidence="8" id="KW-1185">Reference proteome</keyword>
<dbReference type="AlphaFoldDB" id="A0A8S1N288"/>
<dbReference type="PANTHER" id="PTHR45969">
    <property type="entry name" value="RING ZINC FINGER PROTEIN-RELATED"/>
    <property type="match status" value="1"/>
</dbReference>
<dbReference type="Proteomes" id="UP000688137">
    <property type="component" value="Unassembled WGS sequence"/>
</dbReference>
<dbReference type="SMART" id="SM00184">
    <property type="entry name" value="RING"/>
    <property type="match status" value="1"/>
</dbReference>
<feature type="transmembrane region" description="Helical" evidence="5">
    <location>
        <begin position="158"/>
        <end position="180"/>
    </location>
</feature>
<keyword evidence="1" id="KW-0479">Metal-binding</keyword>
<keyword evidence="2 4" id="KW-0863">Zinc-finger</keyword>
<evidence type="ECO:0000313" key="7">
    <source>
        <dbReference type="EMBL" id="CAD8083886.1"/>
    </source>
</evidence>
<keyword evidence="5" id="KW-0472">Membrane</keyword>
<comment type="caution">
    <text evidence="7">The sequence shown here is derived from an EMBL/GenBank/DDBJ whole genome shotgun (WGS) entry which is preliminary data.</text>
</comment>
<evidence type="ECO:0000256" key="2">
    <source>
        <dbReference type="ARBA" id="ARBA00022771"/>
    </source>
</evidence>
<dbReference type="EMBL" id="CAJJDM010000074">
    <property type="protein sequence ID" value="CAD8083886.1"/>
    <property type="molecule type" value="Genomic_DNA"/>
</dbReference>
<evidence type="ECO:0000256" key="5">
    <source>
        <dbReference type="SAM" id="Phobius"/>
    </source>
</evidence>
<keyword evidence="3" id="KW-0862">Zinc</keyword>
<sequence length="261" mass="30831">MEFANGCSCYNNFIGNDCNQIAQELLLETQKALTFPTSYLITFFYIDLEPIKEQTLRLHFSLPEKYSEELKYLIEVRFYRSKALIKQFFNQMHYYVESFFIENKNLTITIRIPSNLTAQYRILQFAILKEQITVDSLQLKIDTDYEEDDNESDEISRLLYIIIPTVVGSIIIFLLIIYYVKKRKNQAANYQIPAPINNIVNEPEKCGICLEELNIKNTAVVKIQCDHQFHLHCIQDWAKKQMNKQSDCPYCRKPFNPNEFK</sequence>
<evidence type="ECO:0000256" key="1">
    <source>
        <dbReference type="ARBA" id="ARBA00022723"/>
    </source>
</evidence>
<accession>A0A8S1N288</accession>